<organism evidence="7 8">
    <name type="scientific">Vibrio agarivorans</name>
    <dbReference type="NCBI Taxonomy" id="153622"/>
    <lineage>
        <taxon>Bacteria</taxon>
        <taxon>Pseudomonadati</taxon>
        <taxon>Pseudomonadota</taxon>
        <taxon>Gammaproteobacteria</taxon>
        <taxon>Vibrionales</taxon>
        <taxon>Vibrionaceae</taxon>
        <taxon>Vibrio</taxon>
    </lineage>
</organism>
<gene>
    <name evidence="7" type="ORF">QWJ08_20430</name>
</gene>
<dbReference type="PANTHER" id="PTHR31310">
    <property type="match status" value="1"/>
</dbReference>
<evidence type="ECO:0000256" key="4">
    <source>
        <dbReference type="ARBA" id="ARBA00023136"/>
    </source>
</evidence>
<evidence type="ECO:0000259" key="6">
    <source>
        <dbReference type="Pfam" id="PF14378"/>
    </source>
</evidence>
<evidence type="ECO:0000256" key="5">
    <source>
        <dbReference type="SAM" id="Phobius"/>
    </source>
</evidence>
<evidence type="ECO:0000256" key="2">
    <source>
        <dbReference type="ARBA" id="ARBA00022692"/>
    </source>
</evidence>
<feature type="domain" description="Inositolphosphotransferase Aur1/Ipt1" evidence="6">
    <location>
        <begin position="152"/>
        <end position="334"/>
    </location>
</feature>
<dbReference type="InterPro" id="IPR052185">
    <property type="entry name" value="IPC_Synthase-Related"/>
</dbReference>
<accession>A0ABT7Y6T9</accession>
<evidence type="ECO:0000313" key="7">
    <source>
        <dbReference type="EMBL" id="MDN2483720.1"/>
    </source>
</evidence>
<dbReference type="Pfam" id="PF14378">
    <property type="entry name" value="PAP2_3"/>
    <property type="match status" value="1"/>
</dbReference>
<feature type="transmembrane region" description="Helical" evidence="5">
    <location>
        <begin position="85"/>
        <end position="106"/>
    </location>
</feature>
<dbReference type="EMBL" id="JAUEOZ010000002">
    <property type="protein sequence ID" value="MDN2483720.1"/>
    <property type="molecule type" value="Genomic_DNA"/>
</dbReference>
<evidence type="ECO:0000256" key="3">
    <source>
        <dbReference type="ARBA" id="ARBA00022989"/>
    </source>
</evidence>
<feature type="transmembrane region" description="Helical" evidence="5">
    <location>
        <begin position="12"/>
        <end position="34"/>
    </location>
</feature>
<dbReference type="InterPro" id="IPR026841">
    <property type="entry name" value="Aur1/Ipt1"/>
</dbReference>
<protein>
    <submittedName>
        <fullName evidence="7">Phosphatase PAP2 family protein</fullName>
    </submittedName>
</protein>
<evidence type="ECO:0000256" key="1">
    <source>
        <dbReference type="ARBA" id="ARBA00004141"/>
    </source>
</evidence>
<sequence>MARFVDVFKKDCIFYVICFLCSLINIVTLMSMGFKENIKVLSYSQNLDLALGTTILTYLIYKLVKMVLELEPRPLKRIALGFAKVWQNIHVFLNAFCLITATSMFLSTYSSVKALIPIVNEFKYDNSFYLIDKYLFMGHLPHDVIGSVIDGPYFYSFINLLYNVWFLIVWGALIYFCLHNEHKVRMKYLITCVLCWFFIGNIAATFFSSAGPVYIYLIDNSKTMYLPLIEKMIGYNDFLIEVDYPVKIWALGTQDMLWDSYINNKHTLGSGISAMPSMHVSMSVLFALGASQVSRLIGYIAWVYCFFIYIGSFMLGWHYAVDGLVSVPLTLILWKFASFLVDKSTKESVESGEFSKGVQFETVK</sequence>
<feature type="transmembrane region" description="Helical" evidence="5">
    <location>
        <begin position="153"/>
        <end position="176"/>
    </location>
</feature>
<keyword evidence="4 5" id="KW-0472">Membrane</keyword>
<keyword evidence="3 5" id="KW-1133">Transmembrane helix</keyword>
<feature type="transmembrane region" description="Helical" evidence="5">
    <location>
        <begin position="296"/>
        <end position="317"/>
    </location>
</feature>
<feature type="transmembrane region" description="Helical" evidence="5">
    <location>
        <begin position="188"/>
        <end position="217"/>
    </location>
</feature>
<feature type="transmembrane region" description="Helical" evidence="5">
    <location>
        <begin position="46"/>
        <end position="64"/>
    </location>
</feature>
<reference evidence="7" key="1">
    <citation type="submission" date="2024-05" db="EMBL/GenBank/DDBJ databases">
        <title>Genome Sequences of Four Agar- Degrading Marine Bacteria.</title>
        <authorList>
            <person name="Phillips E.K."/>
            <person name="Shaffer J.C."/>
            <person name="Henson M.W."/>
            <person name="Temperton B."/>
            <person name="Thrash C.J."/>
            <person name="Martin M.O."/>
        </authorList>
    </citation>
    <scope>NUCLEOTIDE SEQUENCE</scope>
    <source>
        <strain evidence="7">EKP203</strain>
    </source>
</reference>
<keyword evidence="2 5" id="KW-0812">Transmembrane</keyword>
<dbReference type="PANTHER" id="PTHR31310:SF7">
    <property type="entry name" value="PA-PHOSPHATASE RELATED-FAMILY PROTEIN DDB_G0268928"/>
    <property type="match status" value="1"/>
</dbReference>
<name>A0ABT7Y6T9_9VIBR</name>
<proteinExistence type="predicted"/>
<feature type="transmembrane region" description="Helical" evidence="5">
    <location>
        <begin position="268"/>
        <end position="289"/>
    </location>
</feature>
<keyword evidence="8" id="KW-1185">Reference proteome</keyword>
<dbReference type="RefSeq" id="WP_289963787.1">
    <property type="nucleotide sequence ID" value="NZ_JAUEOZ010000002.1"/>
</dbReference>
<evidence type="ECO:0000313" key="8">
    <source>
        <dbReference type="Proteomes" id="UP001169719"/>
    </source>
</evidence>
<dbReference type="Proteomes" id="UP001169719">
    <property type="component" value="Unassembled WGS sequence"/>
</dbReference>
<comment type="caution">
    <text evidence="7">The sequence shown here is derived from an EMBL/GenBank/DDBJ whole genome shotgun (WGS) entry which is preliminary data.</text>
</comment>
<comment type="subcellular location">
    <subcellularLocation>
        <location evidence="1">Membrane</location>
        <topology evidence="1">Multi-pass membrane protein</topology>
    </subcellularLocation>
</comment>